<dbReference type="Proteomes" id="UP001161391">
    <property type="component" value="Unassembled WGS sequence"/>
</dbReference>
<evidence type="ECO:0000256" key="4">
    <source>
        <dbReference type="ARBA" id="ARBA00023027"/>
    </source>
</evidence>
<dbReference type="Pfam" id="PF01256">
    <property type="entry name" value="Carb_kinase"/>
    <property type="match status" value="1"/>
</dbReference>
<keyword evidence="5" id="KW-0456">Lyase</keyword>
<keyword evidence="8" id="KW-1185">Reference proteome</keyword>
<reference evidence="7" key="2">
    <citation type="submission" date="2023-01" db="EMBL/GenBank/DDBJ databases">
        <title>Draft genome sequence of Algimonas ampicilliniresistens strain NBRC 108219.</title>
        <authorList>
            <person name="Sun Q."/>
            <person name="Mori K."/>
        </authorList>
    </citation>
    <scope>NUCLEOTIDE SEQUENCE</scope>
    <source>
        <strain evidence="7">NBRC 108219</strain>
    </source>
</reference>
<name>A0ABQ5V5X4_9PROT</name>
<keyword evidence="2" id="KW-0067">ATP-binding</keyword>
<dbReference type="RefSeq" id="WP_284386895.1">
    <property type="nucleotide sequence ID" value="NZ_BSNK01000001.1"/>
</dbReference>
<dbReference type="InterPro" id="IPR029056">
    <property type="entry name" value="Ribokinase-like"/>
</dbReference>
<gene>
    <name evidence="7" type="ORF">GCM10007853_03560</name>
</gene>
<evidence type="ECO:0000256" key="3">
    <source>
        <dbReference type="ARBA" id="ARBA00022857"/>
    </source>
</evidence>
<dbReference type="InterPro" id="IPR000631">
    <property type="entry name" value="CARKD"/>
</dbReference>
<accession>A0ABQ5V5X4</accession>
<evidence type="ECO:0000313" key="7">
    <source>
        <dbReference type="EMBL" id="GLQ22482.1"/>
    </source>
</evidence>
<dbReference type="PROSITE" id="PS01050">
    <property type="entry name" value="YJEF_C_2"/>
    <property type="match status" value="1"/>
</dbReference>
<dbReference type="PANTHER" id="PTHR12592:SF0">
    <property type="entry name" value="ATP-DEPENDENT (S)-NAD(P)H-HYDRATE DEHYDRATASE"/>
    <property type="match status" value="1"/>
</dbReference>
<sequence>MKPLINGVELWLKHFPFPSDALHKYDRGHLAVIASEDLTGATRLAASAANRIGAGVVTVLSRNRVKFYQACLPPDIIVRNEDHADWSDYSVCLGGPGGILCDQRERLEQLSGKPRLLDAGAIPIEPKNSFLDPEALLTPHEGEFRRVFPGLSGSRLERLQQAIAQTNACILLKGPQTLIGHPDGRVVINDRPNPYLAKAGSGDVLAGLISGLMAQGMDTFHAACAGAWFLSECGDRLGPGLTGSDLEFTVSEVLWDLHS</sequence>
<protein>
    <recommendedName>
        <fullName evidence="6">YjeF C-terminal domain-containing protein</fullName>
    </recommendedName>
</protein>
<proteinExistence type="predicted"/>
<dbReference type="PANTHER" id="PTHR12592">
    <property type="entry name" value="ATP-DEPENDENT (S)-NAD(P)H-HYDRATE DEHYDRATASE FAMILY MEMBER"/>
    <property type="match status" value="1"/>
</dbReference>
<evidence type="ECO:0000256" key="5">
    <source>
        <dbReference type="ARBA" id="ARBA00023239"/>
    </source>
</evidence>
<evidence type="ECO:0000259" key="6">
    <source>
        <dbReference type="PROSITE" id="PS51383"/>
    </source>
</evidence>
<comment type="caution">
    <text evidence="7">The sequence shown here is derived from an EMBL/GenBank/DDBJ whole genome shotgun (WGS) entry which is preliminary data.</text>
</comment>
<keyword evidence="1" id="KW-0547">Nucleotide-binding</keyword>
<dbReference type="PROSITE" id="PS51383">
    <property type="entry name" value="YJEF_C_3"/>
    <property type="match status" value="1"/>
</dbReference>
<keyword evidence="3" id="KW-0521">NADP</keyword>
<dbReference type="CDD" id="cd01171">
    <property type="entry name" value="YXKO-related"/>
    <property type="match status" value="1"/>
</dbReference>
<dbReference type="Gene3D" id="3.40.1190.20">
    <property type="match status" value="1"/>
</dbReference>
<organism evidence="7 8">
    <name type="scientific">Algimonas ampicilliniresistens</name>
    <dbReference type="NCBI Taxonomy" id="1298735"/>
    <lineage>
        <taxon>Bacteria</taxon>
        <taxon>Pseudomonadati</taxon>
        <taxon>Pseudomonadota</taxon>
        <taxon>Alphaproteobacteria</taxon>
        <taxon>Maricaulales</taxon>
        <taxon>Robiginitomaculaceae</taxon>
        <taxon>Algimonas</taxon>
    </lineage>
</organism>
<evidence type="ECO:0000256" key="1">
    <source>
        <dbReference type="ARBA" id="ARBA00022741"/>
    </source>
</evidence>
<dbReference type="EMBL" id="BSNK01000001">
    <property type="protein sequence ID" value="GLQ22482.1"/>
    <property type="molecule type" value="Genomic_DNA"/>
</dbReference>
<dbReference type="SUPFAM" id="SSF53613">
    <property type="entry name" value="Ribokinase-like"/>
    <property type="match status" value="1"/>
</dbReference>
<reference evidence="7" key="1">
    <citation type="journal article" date="2014" name="Int. J. Syst. Evol. Microbiol.">
        <title>Complete genome of a new Firmicutes species belonging to the dominant human colonic microbiota ('Ruminococcus bicirculans') reveals two chromosomes and a selective capacity to utilize plant glucans.</title>
        <authorList>
            <consortium name="NISC Comparative Sequencing Program"/>
            <person name="Wegmann U."/>
            <person name="Louis P."/>
            <person name="Goesmann A."/>
            <person name="Henrissat B."/>
            <person name="Duncan S.H."/>
            <person name="Flint H.J."/>
        </authorList>
    </citation>
    <scope>NUCLEOTIDE SEQUENCE</scope>
    <source>
        <strain evidence="7">NBRC 108219</strain>
    </source>
</reference>
<dbReference type="NCBIfam" id="TIGR00196">
    <property type="entry name" value="yjeF_cterm"/>
    <property type="match status" value="1"/>
</dbReference>
<keyword evidence="4" id="KW-0520">NAD</keyword>
<evidence type="ECO:0000256" key="2">
    <source>
        <dbReference type="ARBA" id="ARBA00022840"/>
    </source>
</evidence>
<evidence type="ECO:0000313" key="8">
    <source>
        <dbReference type="Proteomes" id="UP001161391"/>
    </source>
</evidence>
<dbReference type="InterPro" id="IPR017953">
    <property type="entry name" value="Carbohydrate_kinase_pred_CS"/>
</dbReference>
<feature type="domain" description="YjeF C-terminal" evidence="6">
    <location>
        <begin position="7"/>
        <end position="257"/>
    </location>
</feature>